<dbReference type="EMBL" id="GGEC01047862">
    <property type="protein sequence ID" value="MBX28346.1"/>
    <property type="molecule type" value="Transcribed_RNA"/>
</dbReference>
<organism evidence="1">
    <name type="scientific">Rhizophora mucronata</name>
    <name type="common">Asiatic mangrove</name>
    <dbReference type="NCBI Taxonomy" id="61149"/>
    <lineage>
        <taxon>Eukaryota</taxon>
        <taxon>Viridiplantae</taxon>
        <taxon>Streptophyta</taxon>
        <taxon>Embryophyta</taxon>
        <taxon>Tracheophyta</taxon>
        <taxon>Spermatophyta</taxon>
        <taxon>Magnoliopsida</taxon>
        <taxon>eudicotyledons</taxon>
        <taxon>Gunneridae</taxon>
        <taxon>Pentapetalae</taxon>
        <taxon>rosids</taxon>
        <taxon>fabids</taxon>
        <taxon>Malpighiales</taxon>
        <taxon>Rhizophoraceae</taxon>
        <taxon>Rhizophora</taxon>
    </lineage>
</organism>
<sequence length="101" mass="11276">MMRARLTVVKPMNCIRQWHIPAFFKVSEVGKAGKDISGAQRDKDDMEADDGHGAAILSVKSHVKLNPVALSNTTSEGKLRSRHPIFEQRKQYASHSLFGED</sequence>
<proteinExistence type="predicted"/>
<protein>
    <submittedName>
        <fullName evidence="1">Uncharacterized protein</fullName>
    </submittedName>
</protein>
<evidence type="ECO:0000313" key="1">
    <source>
        <dbReference type="EMBL" id="MBX28346.1"/>
    </source>
</evidence>
<reference evidence="1" key="1">
    <citation type="submission" date="2018-02" db="EMBL/GenBank/DDBJ databases">
        <title>Rhizophora mucronata_Transcriptome.</title>
        <authorList>
            <person name="Meera S.P."/>
            <person name="Sreeshan A."/>
            <person name="Augustine A."/>
        </authorList>
    </citation>
    <scope>NUCLEOTIDE SEQUENCE</scope>
    <source>
        <tissue evidence="1">Leaf</tissue>
    </source>
</reference>
<name>A0A2P2MDM1_RHIMU</name>
<dbReference type="AlphaFoldDB" id="A0A2P2MDM1"/>
<accession>A0A2P2MDM1</accession>